<gene>
    <name evidence="10" type="primary">MYB61_1</name>
    <name evidence="10" type="ORF">CK203_017408</name>
</gene>
<dbReference type="CDD" id="cd00167">
    <property type="entry name" value="SANT"/>
    <property type="match status" value="2"/>
</dbReference>
<sequence length="451" mass="50261">MGRHSCCYKQKLRKGLWSPEEDEKLLRHITKYGHGCWSSVPKQAGLQRCGKSCRLRWINYLRPDLKRGTFSLQEENLIIELHSVLGNRWSQIAAQLPGRTDNEIKNLWNSCLKKKLRQRGIDPNTHKPLSEVENREDSNPPTDSQDKASGVSSELNLLKVDNSKPEAALLEQRSSSIATRGYGMEVEGSSSSKTINSNNNNNSNSNLMSPTPNKDFFLDRFMISHQENSTGCQPSDVVGYLAPQQLNYPSNARLSINPTQPLWFSQSSKTLDMNSEFSSNAVSSVLSSVTSSLLPSPMPYKPSIPFHSDNPSIPSFTLSGSRFWDAGASTNSSNSSSGSSSSAELQSNSSFFENSIFPWGLADCSTSDKGAQIHIIESEQEDIKWPEYLQNPFLMAAALQNQTPQPLYNEIKSETHFITETSSAMWAHSQQQQEHLQAPDIQRLPATFGHI</sequence>
<dbReference type="EMBL" id="QGNW01000075">
    <property type="protein sequence ID" value="RVX01511.1"/>
    <property type="molecule type" value="Genomic_DNA"/>
</dbReference>
<dbReference type="PROSITE" id="PS50090">
    <property type="entry name" value="MYB_LIKE"/>
    <property type="match status" value="2"/>
</dbReference>
<dbReference type="FunFam" id="1.10.10.60:FF:000221">
    <property type="entry name" value="MYB transcription factor"/>
    <property type="match status" value="1"/>
</dbReference>
<feature type="compositionally biased region" description="Low complexity" evidence="7">
    <location>
        <begin position="189"/>
        <end position="209"/>
    </location>
</feature>
<feature type="domain" description="HTH myb-type" evidence="9">
    <location>
        <begin position="66"/>
        <end position="116"/>
    </location>
</feature>
<evidence type="ECO:0000259" key="9">
    <source>
        <dbReference type="PROSITE" id="PS51294"/>
    </source>
</evidence>
<keyword evidence="6" id="KW-0539">Nucleus</keyword>
<comment type="subcellular location">
    <subcellularLocation>
        <location evidence="1">Nucleus</location>
    </subcellularLocation>
</comment>
<dbReference type="InterPro" id="IPR017930">
    <property type="entry name" value="Myb_dom"/>
</dbReference>
<protein>
    <submittedName>
        <fullName evidence="10">Transcription factor MYB61</fullName>
    </submittedName>
</protein>
<dbReference type="AlphaFoldDB" id="A0A438IXS9"/>
<comment type="caution">
    <text evidence="10">The sequence shown here is derived from an EMBL/GenBank/DDBJ whole genome shotgun (WGS) entry which is preliminary data.</text>
</comment>
<proteinExistence type="predicted"/>
<feature type="compositionally biased region" description="Basic and acidic residues" evidence="7">
    <location>
        <begin position="124"/>
        <end position="138"/>
    </location>
</feature>
<dbReference type="Pfam" id="PF00249">
    <property type="entry name" value="Myb_DNA-binding"/>
    <property type="match status" value="2"/>
</dbReference>
<dbReference type="PROSITE" id="PS51294">
    <property type="entry name" value="HTH_MYB"/>
    <property type="match status" value="2"/>
</dbReference>
<feature type="domain" description="Myb-like" evidence="8">
    <location>
        <begin position="62"/>
        <end position="112"/>
    </location>
</feature>
<keyword evidence="5" id="KW-0804">Transcription</keyword>
<evidence type="ECO:0000313" key="10">
    <source>
        <dbReference type="EMBL" id="RVX01511.1"/>
    </source>
</evidence>
<name>A0A438IXS9_VITVI</name>
<dbReference type="Gene3D" id="1.10.10.60">
    <property type="entry name" value="Homeodomain-like"/>
    <property type="match status" value="2"/>
</dbReference>
<dbReference type="GO" id="GO:0003677">
    <property type="term" value="F:DNA binding"/>
    <property type="evidence" value="ECO:0007669"/>
    <property type="project" value="UniProtKB-KW"/>
</dbReference>
<dbReference type="InterPro" id="IPR051953">
    <property type="entry name" value="Plant_SW-associated_TFs"/>
</dbReference>
<feature type="domain" description="Myb-like" evidence="8">
    <location>
        <begin position="9"/>
        <end position="61"/>
    </location>
</feature>
<dbReference type="PANTHER" id="PTHR47997">
    <property type="entry name" value="MYB DOMAIN PROTEIN 55"/>
    <property type="match status" value="1"/>
</dbReference>
<evidence type="ECO:0000256" key="6">
    <source>
        <dbReference type="ARBA" id="ARBA00023242"/>
    </source>
</evidence>
<dbReference type="InterPro" id="IPR001005">
    <property type="entry name" value="SANT/Myb"/>
</dbReference>
<dbReference type="SUPFAM" id="SSF46689">
    <property type="entry name" value="Homeodomain-like"/>
    <property type="match status" value="1"/>
</dbReference>
<organism evidence="10 11">
    <name type="scientific">Vitis vinifera</name>
    <name type="common">Grape</name>
    <dbReference type="NCBI Taxonomy" id="29760"/>
    <lineage>
        <taxon>Eukaryota</taxon>
        <taxon>Viridiplantae</taxon>
        <taxon>Streptophyta</taxon>
        <taxon>Embryophyta</taxon>
        <taxon>Tracheophyta</taxon>
        <taxon>Spermatophyta</taxon>
        <taxon>Magnoliopsida</taxon>
        <taxon>eudicotyledons</taxon>
        <taxon>Gunneridae</taxon>
        <taxon>Pentapetalae</taxon>
        <taxon>rosids</taxon>
        <taxon>Vitales</taxon>
        <taxon>Vitaceae</taxon>
        <taxon>Viteae</taxon>
        <taxon>Vitis</taxon>
    </lineage>
</organism>
<keyword evidence="4" id="KW-0238">DNA-binding</keyword>
<evidence type="ECO:0000259" key="8">
    <source>
        <dbReference type="PROSITE" id="PS50090"/>
    </source>
</evidence>
<evidence type="ECO:0000256" key="4">
    <source>
        <dbReference type="ARBA" id="ARBA00023125"/>
    </source>
</evidence>
<dbReference type="InterPro" id="IPR009057">
    <property type="entry name" value="Homeodomain-like_sf"/>
</dbReference>
<dbReference type="GO" id="GO:0005634">
    <property type="term" value="C:nucleus"/>
    <property type="evidence" value="ECO:0007669"/>
    <property type="project" value="UniProtKB-SubCell"/>
</dbReference>
<reference evidence="10 11" key="1">
    <citation type="journal article" date="2018" name="PLoS Genet.">
        <title>Population sequencing reveals clonal diversity and ancestral inbreeding in the grapevine cultivar Chardonnay.</title>
        <authorList>
            <person name="Roach M.J."/>
            <person name="Johnson D.L."/>
            <person name="Bohlmann J."/>
            <person name="van Vuuren H.J."/>
            <person name="Jones S.J."/>
            <person name="Pretorius I.S."/>
            <person name="Schmidt S.A."/>
            <person name="Borneman A.R."/>
        </authorList>
    </citation>
    <scope>NUCLEOTIDE SEQUENCE [LARGE SCALE GENOMIC DNA]</scope>
    <source>
        <strain evidence="11">cv. Chardonnay</strain>
        <tissue evidence="10">Leaf</tissue>
    </source>
</reference>
<dbReference type="FunFam" id="1.10.10.60:FF:000047">
    <property type="entry name" value="Myb transcription factor"/>
    <property type="match status" value="1"/>
</dbReference>
<accession>A0A438IXS9</accession>
<keyword evidence="2" id="KW-0677">Repeat</keyword>
<evidence type="ECO:0000256" key="7">
    <source>
        <dbReference type="SAM" id="MobiDB-lite"/>
    </source>
</evidence>
<dbReference type="Proteomes" id="UP000288805">
    <property type="component" value="Unassembled WGS sequence"/>
</dbReference>
<dbReference type="SMART" id="SM00717">
    <property type="entry name" value="SANT"/>
    <property type="match status" value="2"/>
</dbReference>
<keyword evidence="3" id="KW-0805">Transcription regulation</keyword>
<feature type="region of interest" description="Disordered" evidence="7">
    <location>
        <begin position="119"/>
        <end position="152"/>
    </location>
</feature>
<feature type="domain" description="HTH myb-type" evidence="9">
    <location>
        <begin position="9"/>
        <end position="65"/>
    </location>
</feature>
<dbReference type="PANTHER" id="PTHR47997:SF75">
    <property type="entry name" value="MYB DOMAIN PROTEIN 55"/>
    <property type="match status" value="1"/>
</dbReference>
<evidence type="ECO:0000256" key="5">
    <source>
        <dbReference type="ARBA" id="ARBA00023163"/>
    </source>
</evidence>
<evidence type="ECO:0000256" key="3">
    <source>
        <dbReference type="ARBA" id="ARBA00023015"/>
    </source>
</evidence>
<feature type="region of interest" description="Disordered" evidence="7">
    <location>
        <begin position="186"/>
        <end position="210"/>
    </location>
</feature>
<evidence type="ECO:0000313" key="11">
    <source>
        <dbReference type="Proteomes" id="UP000288805"/>
    </source>
</evidence>
<evidence type="ECO:0000256" key="2">
    <source>
        <dbReference type="ARBA" id="ARBA00022737"/>
    </source>
</evidence>
<evidence type="ECO:0000256" key="1">
    <source>
        <dbReference type="ARBA" id="ARBA00004123"/>
    </source>
</evidence>